<protein>
    <recommendedName>
        <fullName evidence="1">F-box domain-containing protein</fullName>
    </recommendedName>
</protein>
<dbReference type="InterPro" id="IPR001810">
    <property type="entry name" value="F-box_dom"/>
</dbReference>
<evidence type="ECO:0000313" key="3">
    <source>
        <dbReference type="Proteomes" id="UP000275078"/>
    </source>
</evidence>
<organism evidence="2 3">
    <name type="scientific">Ascobolus immersus RN42</name>
    <dbReference type="NCBI Taxonomy" id="1160509"/>
    <lineage>
        <taxon>Eukaryota</taxon>
        <taxon>Fungi</taxon>
        <taxon>Dikarya</taxon>
        <taxon>Ascomycota</taxon>
        <taxon>Pezizomycotina</taxon>
        <taxon>Pezizomycetes</taxon>
        <taxon>Pezizales</taxon>
        <taxon>Ascobolaceae</taxon>
        <taxon>Ascobolus</taxon>
    </lineage>
</organism>
<evidence type="ECO:0000259" key="1">
    <source>
        <dbReference type="PROSITE" id="PS50181"/>
    </source>
</evidence>
<dbReference type="PROSITE" id="PS50181">
    <property type="entry name" value="FBOX"/>
    <property type="match status" value="1"/>
</dbReference>
<feature type="non-terminal residue" evidence="2">
    <location>
        <position position="196"/>
    </location>
</feature>
<reference evidence="2 3" key="1">
    <citation type="journal article" date="2018" name="Nat. Ecol. Evol.">
        <title>Pezizomycetes genomes reveal the molecular basis of ectomycorrhizal truffle lifestyle.</title>
        <authorList>
            <person name="Murat C."/>
            <person name="Payen T."/>
            <person name="Noel B."/>
            <person name="Kuo A."/>
            <person name="Morin E."/>
            <person name="Chen J."/>
            <person name="Kohler A."/>
            <person name="Krizsan K."/>
            <person name="Balestrini R."/>
            <person name="Da Silva C."/>
            <person name="Montanini B."/>
            <person name="Hainaut M."/>
            <person name="Levati E."/>
            <person name="Barry K.W."/>
            <person name="Belfiori B."/>
            <person name="Cichocki N."/>
            <person name="Clum A."/>
            <person name="Dockter R.B."/>
            <person name="Fauchery L."/>
            <person name="Guy J."/>
            <person name="Iotti M."/>
            <person name="Le Tacon F."/>
            <person name="Lindquist E.A."/>
            <person name="Lipzen A."/>
            <person name="Malagnac F."/>
            <person name="Mello A."/>
            <person name="Molinier V."/>
            <person name="Miyauchi S."/>
            <person name="Poulain J."/>
            <person name="Riccioni C."/>
            <person name="Rubini A."/>
            <person name="Sitrit Y."/>
            <person name="Splivallo R."/>
            <person name="Traeger S."/>
            <person name="Wang M."/>
            <person name="Zifcakova L."/>
            <person name="Wipf D."/>
            <person name="Zambonelli A."/>
            <person name="Paolocci F."/>
            <person name="Nowrousian M."/>
            <person name="Ottonello S."/>
            <person name="Baldrian P."/>
            <person name="Spatafora J.W."/>
            <person name="Henrissat B."/>
            <person name="Nagy L.G."/>
            <person name="Aury J.M."/>
            <person name="Wincker P."/>
            <person name="Grigoriev I.V."/>
            <person name="Bonfante P."/>
            <person name="Martin F.M."/>
        </authorList>
    </citation>
    <scope>NUCLEOTIDE SEQUENCE [LARGE SCALE GENOMIC DNA]</scope>
    <source>
        <strain evidence="2 3">RN42</strain>
    </source>
</reference>
<proteinExistence type="predicted"/>
<evidence type="ECO:0000313" key="2">
    <source>
        <dbReference type="EMBL" id="RPA80431.1"/>
    </source>
</evidence>
<name>A0A3N4I8B8_ASCIM</name>
<accession>A0A3N4I8B8</accession>
<dbReference type="AlphaFoldDB" id="A0A3N4I8B8"/>
<dbReference type="EMBL" id="ML119688">
    <property type="protein sequence ID" value="RPA80431.1"/>
    <property type="molecule type" value="Genomic_DNA"/>
</dbReference>
<gene>
    <name evidence="2" type="ORF">BJ508DRAFT_415415</name>
</gene>
<dbReference type="Proteomes" id="UP000275078">
    <property type="component" value="Unassembled WGS sequence"/>
</dbReference>
<feature type="domain" description="F-box" evidence="1">
    <location>
        <begin position="5"/>
        <end position="52"/>
    </location>
</feature>
<keyword evidence="3" id="KW-1185">Reference proteome</keyword>
<sequence>MAASGFPLLSLPPELRLTFYSHLSSFTLLQLSHTSSQLHSEINKHPTLVRNSRGYFDRTRDQYRYFVYIRCQIAAARLGQKDETGKGIVTLNIGLIDRLGSIEEYLLFRELYQTEKWRCCETCFRVDRAQEGTDVKRLMMNEKFRCERDPRLRRLGEDGWVCSVCWAMYDQDMDRQRAEYVVAANNERWEEYMYEI</sequence>